<protein>
    <recommendedName>
        <fullName evidence="3">CCHC-type domain-containing protein</fullName>
    </recommendedName>
</protein>
<feature type="compositionally biased region" description="Low complexity" evidence="2">
    <location>
        <begin position="550"/>
        <end position="580"/>
    </location>
</feature>
<feature type="compositionally biased region" description="Polar residues" evidence="2">
    <location>
        <begin position="17"/>
        <end position="63"/>
    </location>
</feature>
<feature type="region of interest" description="Disordered" evidence="2">
    <location>
        <begin position="613"/>
        <end position="637"/>
    </location>
</feature>
<feature type="region of interest" description="Disordered" evidence="2">
    <location>
        <begin position="845"/>
        <end position="884"/>
    </location>
</feature>
<dbReference type="OrthoDB" id="3025757at2759"/>
<dbReference type="Proteomes" id="UP000565441">
    <property type="component" value="Unassembled WGS sequence"/>
</dbReference>
<feature type="region of interest" description="Disordered" evidence="2">
    <location>
        <begin position="541"/>
        <end position="584"/>
    </location>
</feature>
<feature type="domain" description="CCHC-type" evidence="3">
    <location>
        <begin position="585"/>
        <end position="598"/>
    </location>
</feature>
<keyword evidence="1" id="KW-0479">Metal-binding</keyword>
<keyword evidence="1" id="KW-0863">Zinc-finger</keyword>
<feature type="compositionally biased region" description="Low complexity" evidence="2">
    <location>
        <begin position="851"/>
        <end position="866"/>
    </location>
</feature>
<evidence type="ECO:0000259" key="3">
    <source>
        <dbReference type="PROSITE" id="PS50158"/>
    </source>
</evidence>
<feature type="compositionally biased region" description="Low complexity" evidence="2">
    <location>
        <begin position="247"/>
        <end position="258"/>
    </location>
</feature>
<dbReference type="EMBL" id="JAACJP010000009">
    <property type="protein sequence ID" value="KAF5382182.1"/>
    <property type="molecule type" value="Genomic_DNA"/>
</dbReference>
<evidence type="ECO:0000313" key="5">
    <source>
        <dbReference type="Proteomes" id="UP000565441"/>
    </source>
</evidence>
<dbReference type="GO" id="GO:0008270">
    <property type="term" value="F:zinc ion binding"/>
    <property type="evidence" value="ECO:0007669"/>
    <property type="project" value="UniProtKB-KW"/>
</dbReference>
<evidence type="ECO:0000313" key="4">
    <source>
        <dbReference type="EMBL" id="KAF5382182.1"/>
    </source>
</evidence>
<feature type="region of interest" description="Disordered" evidence="2">
    <location>
        <begin position="1"/>
        <end position="68"/>
    </location>
</feature>
<accession>A0A8H5HF53</accession>
<name>A0A8H5HF53_9AGAR</name>
<gene>
    <name evidence="4" type="ORF">D9615_004371</name>
</gene>
<dbReference type="InterPro" id="IPR001878">
    <property type="entry name" value="Znf_CCHC"/>
</dbReference>
<evidence type="ECO:0000256" key="1">
    <source>
        <dbReference type="PROSITE-ProRule" id="PRU00047"/>
    </source>
</evidence>
<dbReference type="GO" id="GO:0003676">
    <property type="term" value="F:nucleic acid binding"/>
    <property type="evidence" value="ECO:0007669"/>
    <property type="project" value="InterPro"/>
</dbReference>
<comment type="caution">
    <text evidence="4">The sequence shown here is derived from an EMBL/GenBank/DDBJ whole genome shotgun (WGS) entry which is preliminary data.</text>
</comment>
<sequence length="884" mass="95484">MADPFAPTGSAPPPSRAHSTSSRHSGSMQPPTRAQSTPAHHSGARTSSGPSTSSVPNPHNTPIRTPPAVVSFPAAGITWSHTLPRLNPVESRLIPAPSRKPYSTIIDSPAQIDCNSSYHPPPTPSPVPRDFSPAYMHHSVDPLSSRPHSSAVVGRSPPLSSLPLATVPISSHSHSSHTRLSSSHSVPAMFVTSSYSPATPSLLRRSLPRSPPPLVQSPLHVRLDTPLAPQPRYPIAIPTPPSPAPARTPLFYPSPVSSHESRHSRSSPSHVAPSVSVLSLPHSVRHTPVPTSSPTIPVPPTYNFTETKLPSTAHIPLLTRPDDWPDWYSGVQSTIEHTGLWAFVAPDPLPGAFSDPASIPTFPPFVDFAVHGIGSPELEAYQAWWRLDDVVSYIITSRLGNVPRRLLPLEKRDAYGHRISSSRGLLLILREKYGVGHAAAADLIKTSTLTRKAHSVAGIVGYVTSWQQAVMQTQSTRWPFSYYEQVQKFVDGLPHISAFDTLRASVRLDVERLEEDRQLTFDYLSNEVLKIEMDLRRLAISHPPQRRPNPSASLATTSTSASSASTDPAPSATTTPSSTSDRPICDNCGSYGHLRPNCWRPGGGDEGGKERFLAQKAASRPTALVTTSESDRPLSPVVESAAEAPIDLIDLYTVCSPESPADDVSIPSLPPYTDFVYATDSVALFSLSSRFNALLDSGCTVHIIRDRDLFWTYDSSQAVSVGTANCGVLPTLAKGEVRFKTVLDGKEVVYRLRECLHAPDAPINLLSVGSMTELGTRLTFDRNSTTVHFPASKTRLSGHTIDATVIRRLSFLSCDFIRPASSLEPVDLADAVVLPAVALQESDLRFPRPSSPTASPSPALVPSVLTRSRRVPSLTDRGRDSKTS</sequence>
<dbReference type="Pfam" id="PF22936">
    <property type="entry name" value="Pol_BBD"/>
    <property type="match status" value="1"/>
</dbReference>
<feature type="region of interest" description="Disordered" evidence="2">
    <location>
        <begin position="238"/>
        <end position="273"/>
    </location>
</feature>
<keyword evidence="1" id="KW-0862">Zinc</keyword>
<reference evidence="4 5" key="1">
    <citation type="journal article" date="2020" name="ISME J.">
        <title>Uncovering the hidden diversity of litter-decomposition mechanisms in mushroom-forming fungi.</title>
        <authorList>
            <person name="Floudas D."/>
            <person name="Bentzer J."/>
            <person name="Ahren D."/>
            <person name="Johansson T."/>
            <person name="Persson P."/>
            <person name="Tunlid A."/>
        </authorList>
    </citation>
    <scope>NUCLEOTIDE SEQUENCE [LARGE SCALE GENOMIC DNA]</scope>
    <source>
        <strain evidence="4 5">CBS 661.87</strain>
    </source>
</reference>
<organism evidence="4 5">
    <name type="scientific">Tricholomella constricta</name>
    <dbReference type="NCBI Taxonomy" id="117010"/>
    <lineage>
        <taxon>Eukaryota</taxon>
        <taxon>Fungi</taxon>
        <taxon>Dikarya</taxon>
        <taxon>Basidiomycota</taxon>
        <taxon>Agaricomycotina</taxon>
        <taxon>Agaricomycetes</taxon>
        <taxon>Agaricomycetidae</taxon>
        <taxon>Agaricales</taxon>
        <taxon>Tricholomatineae</taxon>
        <taxon>Lyophyllaceae</taxon>
        <taxon>Tricholomella</taxon>
    </lineage>
</organism>
<dbReference type="AlphaFoldDB" id="A0A8H5HF53"/>
<dbReference type="InterPro" id="IPR054722">
    <property type="entry name" value="PolX-like_BBD"/>
</dbReference>
<evidence type="ECO:0000256" key="2">
    <source>
        <dbReference type="SAM" id="MobiDB-lite"/>
    </source>
</evidence>
<dbReference type="PROSITE" id="PS50158">
    <property type="entry name" value="ZF_CCHC"/>
    <property type="match status" value="1"/>
</dbReference>
<proteinExistence type="predicted"/>
<keyword evidence="5" id="KW-1185">Reference proteome</keyword>
<feature type="region of interest" description="Disordered" evidence="2">
    <location>
        <begin position="110"/>
        <end position="157"/>
    </location>
</feature>